<sequence>MGLVSWMHLHHRVNVYSGTRIQHRSIQTPSCFPLSPRMNINSGMQVHPDDESQIGRNVRP</sequence>
<reference evidence="2 3" key="1">
    <citation type="submission" date="2018-11" db="EMBL/GenBank/DDBJ databases">
        <authorList>
            <consortium name="Pathogen Informatics"/>
        </authorList>
    </citation>
    <scope>NUCLEOTIDE SEQUENCE [LARGE SCALE GENOMIC DNA]</scope>
    <source>
        <strain evidence="2 3">Zambia</strain>
    </source>
</reference>
<evidence type="ECO:0000313" key="2">
    <source>
        <dbReference type="EMBL" id="VDO48512.1"/>
    </source>
</evidence>
<proteinExistence type="predicted"/>
<accession>A0A3P7ZEZ6</accession>
<evidence type="ECO:0000256" key="1">
    <source>
        <dbReference type="SAM" id="MobiDB-lite"/>
    </source>
</evidence>
<dbReference type="EMBL" id="UZAI01000099">
    <property type="protein sequence ID" value="VDO48512.1"/>
    <property type="molecule type" value="Genomic_DNA"/>
</dbReference>
<gene>
    <name evidence="2" type="ORF">SMRZ_LOCUS524</name>
</gene>
<keyword evidence="3" id="KW-1185">Reference proteome</keyword>
<organism evidence="2 3">
    <name type="scientific">Schistosoma margrebowiei</name>
    <dbReference type="NCBI Taxonomy" id="48269"/>
    <lineage>
        <taxon>Eukaryota</taxon>
        <taxon>Metazoa</taxon>
        <taxon>Spiralia</taxon>
        <taxon>Lophotrochozoa</taxon>
        <taxon>Platyhelminthes</taxon>
        <taxon>Trematoda</taxon>
        <taxon>Digenea</taxon>
        <taxon>Strigeidida</taxon>
        <taxon>Schistosomatoidea</taxon>
        <taxon>Schistosomatidae</taxon>
        <taxon>Schistosoma</taxon>
    </lineage>
</organism>
<protein>
    <submittedName>
        <fullName evidence="2">Uncharacterized protein</fullName>
    </submittedName>
</protein>
<evidence type="ECO:0000313" key="3">
    <source>
        <dbReference type="Proteomes" id="UP000277204"/>
    </source>
</evidence>
<feature type="region of interest" description="Disordered" evidence="1">
    <location>
        <begin position="39"/>
        <end position="60"/>
    </location>
</feature>
<name>A0A3P7ZEZ6_9TREM</name>
<dbReference type="AlphaFoldDB" id="A0A3P7ZEZ6"/>
<dbReference type="Proteomes" id="UP000277204">
    <property type="component" value="Unassembled WGS sequence"/>
</dbReference>